<evidence type="ECO:0000256" key="10">
    <source>
        <dbReference type="ARBA" id="ARBA00024867"/>
    </source>
</evidence>
<dbReference type="CDD" id="cd00130">
    <property type="entry name" value="PAS"/>
    <property type="match status" value="2"/>
</dbReference>
<feature type="domain" description="PAS" evidence="14">
    <location>
        <begin position="160"/>
        <end position="205"/>
    </location>
</feature>
<keyword evidence="9" id="KW-0902">Two-component regulatory system</keyword>
<feature type="domain" description="PAS" evidence="14">
    <location>
        <begin position="286"/>
        <end position="356"/>
    </location>
</feature>
<dbReference type="EC" id="2.7.13.3" evidence="2"/>
<feature type="domain" description="Histidine kinase" evidence="12">
    <location>
        <begin position="422"/>
        <end position="640"/>
    </location>
</feature>
<dbReference type="SMART" id="SM00448">
    <property type="entry name" value="REC"/>
    <property type="match status" value="1"/>
</dbReference>
<dbReference type="PROSITE" id="PS50109">
    <property type="entry name" value="HIS_KIN"/>
    <property type="match status" value="1"/>
</dbReference>
<dbReference type="InterPro" id="IPR003594">
    <property type="entry name" value="HATPase_dom"/>
</dbReference>
<dbReference type="InterPro" id="IPR001789">
    <property type="entry name" value="Sig_transdc_resp-reg_receiver"/>
</dbReference>
<evidence type="ECO:0000256" key="3">
    <source>
        <dbReference type="ARBA" id="ARBA00018672"/>
    </source>
</evidence>
<evidence type="ECO:0000256" key="11">
    <source>
        <dbReference type="PROSITE-ProRule" id="PRU00169"/>
    </source>
</evidence>
<evidence type="ECO:0000256" key="2">
    <source>
        <dbReference type="ARBA" id="ARBA00012438"/>
    </source>
</evidence>
<evidence type="ECO:0000313" key="16">
    <source>
        <dbReference type="EMBL" id="WRO22008.1"/>
    </source>
</evidence>
<dbReference type="SMART" id="SM00086">
    <property type="entry name" value="PAC"/>
    <property type="match status" value="3"/>
</dbReference>
<comment type="function">
    <text evidence="10">May play the central regulatory role in sporulation. It may be an element of the effector pathway responsible for the activation of sporulation genes in response to nutritional stress. Spo0A may act in concert with spo0H (a sigma factor) to control the expression of some genes that are critical to the sporulation process.</text>
</comment>
<evidence type="ECO:0000256" key="9">
    <source>
        <dbReference type="ARBA" id="ARBA00023012"/>
    </source>
</evidence>
<dbReference type="InterPro" id="IPR001610">
    <property type="entry name" value="PAC"/>
</dbReference>
<dbReference type="RefSeq" id="WP_366924828.1">
    <property type="nucleotide sequence ID" value="NZ_CP121694.1"/>
</dbReference>
<comment type="catalytic activity">
    <reaction evidence="1">
        <text>ATP + protein L-histidine = ADP + protein N-phospho-L-histidine.</text>
        <dbReference type="EC" id="2.7.13.3"/>
    </reaction>
</comment>
<reference evidence="16 17" key="1">
    <citation type="submission" date="2023-04" db="EMBL/GenBank/DDBJ databases">
        <authorList>
            <person name="Hsu D."/>
        </authorList>
    </citation>
    <scope>NUCLEOTIDE SEQUENCE [LARGE SCALE GENOMIC DNA]</scope>
    <source>
        <strain evidence="16 17">MK1</strain>
    </source>
</reference>
<feature type="modified residue" description="4-aspartylphosphate" evidence="11">
    <location>
        <position position="713"/>
    </location>
</feature>
<dbReference type="GO" id="GO:0000155">
    <property type="term" value="F:phosphorelay sensor kinase activity"/>
    <property type="evidence" value="ECO:0007669"/>
    <property type="project" value="InterPro"/>
</dbReference>
<dbReference type="SUPFAM" id="SSF52172">
    <property type="entry name" value="CheY-like"/>
    <property type="match status" value="1"/>
</dbReference>
<dbReference type="Pfam" id="PF13426">
    <property type="entry name" value="PAS_9"/>
    <property type="match status" value="2"/>
</dbReference>
<dbReference type="InterPro" id="IPR000700">
    <property type="entry name" value="PAS-assoc_C"/>
</dbReference>
<keyword evidence="4 11" id="KW-0597">Phosphoprotein</keyword>
<dbReference type="InterPro" id="IPR011006">
    <property type="entry name" value="CheY-like_superfamily"/>
</dbReference>
<dbReference type="CDD" id="cd00082">
    <property type="entry name" value="HisKA"/>
    <property type="match status" value="1"/>
</dbReference>
<dbReference type="KEGG" id="dbc:MFMK1_001829"/>
<dbReference type="InterPro" id="IPR036097">
    <property type="entry name" value="HisK_dim/P_sf"/>
</dbReference>
<dbReference type="PRINTS" id="PR00344">
    <property type="entry name" value="BCTRLSENSOR"/>
</dbReference>
<dbReference type="PROSITE" id="PS50113">
    <property type="entry name" value="PAC"/>
    <property type="match status" value="1"/>
</dbReference>
<dbReference type="PANTHER" id="PTHR43065:SF42">
    <property type="entry name" value="TWO-COMPONENT SENSOR PPRA"/>
    <property type="match status" value="1"/>
</dbReference>
<evidence type="ECO:0000256" key="6">
    <source>
        <dbReference type="ARBA" id="ARBA00022741"/>
    </source>
</evidence>
<name>A0AAU0UN18_9FIRM</name>
<sequence length="785" mass="86290">MISRNNISKEFEDKGSSAFKYSTAEVERALQESETKFKEIFNKANDAISLWELPESGTPICTAVNDSGCATYGYSREEFAKILPADMVSDKDIGIMHDALYELKAHGDSSCEVNCISKSGKLFPVEINSHLFKMNNKNMIVSVARDLSERKDKEKAVNRAYTELNQIFECAADGMRVIDMEGNIIRVNKRFLDLLDLDKNEVLGNKCYDVFPGRACRTDYCTLRQIAAGTETVECETEKMLNDGTKLSFLITAAPLRGSDGELLGIVENFKDIVARKQIEEALRENEERYRQLVELSPDAIVVHQDGGVVFANTAAAALFGVHHTEEIIGKTVIDYIHPDHRAIAGKRIAKVLQGKTVPFNSYKAIKDDGSLLDVEVKAVPFIYRGEQAVQTVIRDISMRKRLEEERLRAGKLESLGFLAGGIAHDFNNILTVMLGNLSLARAEVDDKSDLLERLIEAEKAALQAKDLTQQLLTFAKGGSPLKSTVSVGKLIEESISLALSGARVRPDYHISADLWPVEIDAGQTTRVINNIVINAVQAMPEGGGIEVTAENVELGQDQDNILPVKAGKYIKISISDQGVGIPDSHICKVFDPYFTTKQTGSGLGLATCYSIIKNHGGYITLESQIGAGTTVYVYLPASLKVMSEMEPKREQLKEGQGKILVMDDEVSVRNVVQDMLTFLGYQVIHATEGKEAVALYEQAMAVGETFEVVLLDLTIAGGMGGRQTVENLRVIDPLVKAIVSSGYSNDPVMADYQKYGFSGIVTKPYKVEELSDVINQVISKPVNL</sequence>
<keyword evidence="8" id="KW-0067">ATP-binding</keyword>
<dbReference type="SUPFAM" id="SSF55785">
    <property type="entry name" value="PYP-like sensor domain (PAS domain)"/>
    <property type="match status" value="3"/>
</dbReference>
<evidence type="ECO:0000256" key="4">
    <source>
        <dbReference type="ARBA" id="ARBA00022553"/>
    </source>
</evidence>
<evidence type="ECO:0000256" key="5">
    <source>
        <dbReference type="ARBA" id="ARBA00022679"/>
    </source>
</evidence>
<dbReference type="InterPro" id="IPR013767">
    <property type="entry name" value="PAS_fold"/>
</dbReference>
<dbReference type="InterPro" id="IPR004358">
    <property type="entry name" value="Sig_transdc_His_kin-like_C"/>
</dbReference>
<evidence type="ECO:0000256" key="8">
    <source>
        <dbReference type="ARBA" id="ARBA00022840"/>
    </source>
</evidence>
<proteinExistence type="predicted"/>
<dbReference type="Pfam" id="PF00512">
    <property type="entry name" value="HisKA"/>
    <property type="match status" value="1"/>
</dbReference>
<accession>A0AAU0UN18</accession>
<dbReference type="InterPro" id="IPR036890">
    <property type="entry name" value="HATPase_C_sf"/>
</dbReference>
<dbReference type="InterPro" id="IPR005467">
    <property type="entry name" value="His_kinase_dom"/>
</dbReference>
<dbReference type="SUPFAM" id="SSF47384">
    <property type="entry name" value="Homodimeric domain of signal transducing histidine kinase"/>
    <property type="match status" value="1"/>
</dbReference>
<dbReference type="PROSITE" id="PS50110">
    <property type="entry name" value="RESPONSE_REGULATORY"/>
    <property type="match status" value="1"/>
</dbReference>
<keyword evidence="7" id="KW-0418">Kinase</keyword>
<feature type="domain" description="PAC" evidence="15">
    <location>
        <begin position="231"/>
        <end position="285"/>
    </location>
</feature>
<dbReference type="Pfam" id="PF02518">
    <property type="entry name" value="HATPase_c"/>
    <property type="match status" value="1"/>
</dbReference>
<dbReference type="CDD" id="cd00156">
    <property type="entry name" value="REC"/>
    <property type="match status" value="1"/>
</dbReference>
<dbReference type="Pfam" id="PF00989">
    <property type="entry name" value="PAS"/>
    <property type="match status" value="1"/>
</dbReference>
<dbReference type="NCBIfam" id="TIGR00229">
    <property type="entry name" value="sensory_box"/>
    <property type="match status" value="3"/>
</dbReference>
<keyword evidence="5" id="KW-0808">Transferase</keyword>
<dbReference type="Gene3D" id="1.10.287.130">
    <property type="match status" value="1"/>
</dbReference>
<dbReference type="Gene3D" id="3.30.565.10">
    <property type="entry name" value="Histidine kinase-like ATPase, C-terminal domain"/>
    <property type="match status" value="1"/>
</dbReference>
<dbReference type="EMBL" id="CP121694">
    <property type="protein sequence ID" value="WRO22008.1"/>
    <property type="molecule type" value="Genomic_DNA"/>
</dbReference>
<dbReference type="PANTHER" id="PTHR43065">
    <property type="entry name" value="SENSOR HISTIDINE KINASE"/>
    <property type="match status" value="1"/>
</dbReference>
<dbReference type="SMART" id="SM00387">
    <property type="entry name" value="HATPase_c"/>
    <property type="match status" value="1"/>
</dbReference>
<evidence type="ECO:0000256" key="7">
    <source>
        <dbReference type="ARBA" id="ARBA00022777"/>
    </source>
</evidence>
<dbReference type="PROSITE" id="PS50112">
    <property type="entry name" value="PAS"/>
    <property type="match status" value="2"/>
</dbReference>
<evidence type="ECO:0000259" key="14">
    <source>
        <dbReference type="PROSITE" id="PS50112"/>
    </source>
</evidence>
<dbReference type="SMART" id="SM00091">
    <property type="entry name" value="PAS"/>
    <property type="match status" value="3"/>
</dbReference>
<dbReference type="InterPro" id="IPR000014">
    <property type="entry name" value="PAS"/>
</dbReference>
<evidence type="ECO:0000259" key="13">
    <source>
        <dbReference type="PROSITE" id="PS50110"/>
    </source>
</evidence>
<dbReference type="Gene3D" id="3.40.50.2300">
    <property type="match status" value="1"/>
</dbReference>
<protein>
    <recommendedName>
        <fullName evidence="3">Stage 0 sporulation protein A homolog</fullName>
        <ecNumber evidence="2">2.7.13.3</ecNumber>
    </recommendedName>
</protein>
<keyword evidence="17" id="KW-1185">Reference proteome</keyword>
<dbReference type="SUPFAM" id="SSF55874">
    <property type="entry name" value="ATPase domain of HSP90 chaperone/DNA topoisomerase II/histidine kinase"/>
    <property type="match status" value="1"/>
</dbReference>
<dbReference type="InterPro" id="IPR003661">
    <property type="entry name" value="HisK_dim/P_dom"/>
</dbReference>
<evidence type="ECO:0000259" key="15">
    <source>
        <dbReference type="PROSITE" id="PS50113"/>
    </source>
</evidence>
<keyword evidence="6" id="KW-0547">Nucleotide-binding</keyword>
<dbReference type="AlphaFoldDB" id="A0AAU0UN18"/>
<evidence type="ECO:0000259" key="12">
    <source>
        <dbReference type="PROSITE" id="PS50109"/>
    </source>
</evidence>
<dbReference type="Gene3D" id="3.30.450.20">
    <property type="entry name" value="PAS domain"/>
    <property type="match status" value="3"/>
</dbReference>
<evidence type="ECO:0000313" key="17">
    <source>
        <dbReference type="Proteomes" id="UP001329915"/>
    </source>
</evidence>
<dbReference type="GO" id="GO:0006355">
    <property type="term" value="P:regulation of DNA-templated transcription"/>
    <property type="evidence" value="ECO:0007669"/>
    <property type="project" value="InterPro"/>
</dbReference>
<gene>
    <name evidence="16" type="ORF">MFMK1_001829</name>
</gene>
<dbReference type="GO" id="GO:0005524">
    <property type="term" value="F:ATP binding"/>
    <property type="evidence" value="ECO:0007669"/>
    <property type="project" value="UniProtKB-KW"/>
</dbReference>
<dbReference type="Pfam" id="PF00072">
    <property type="entry name" value="Response_reg"/>
    <property type="match status" value="1"/>
</dbReference>
<dbReference type="InterPro" id="IPR035965">
    <property type="entry name" value="PAS-like_dom_sf"/>
</dbReference>
<evidence type="ECO:0000256" key="1">
    <source>
        <dbReference type="ARBA" id="ARBA00000085"/>
    </source>
</evidence>
<feature type="domain" description="Response regulatory" evidence="13">
    <location>
        <begin position="659"/>
        <end position="779"/>
    </location>
</feature>
<dbReference type="Proteomes" id="UP001329915">
    <property type="component" value="Chromosome"/>
</dbReference>
<organism evidence="16 17">
    <name type="scientific">Metallumcola ferriviriculae</name>
    <dbReference type="NCBI Taxonomy" id="3039180"/>
    <lineage>
        <taxon>Bacteria</taxon>
        <taxon>Bacillati</taxon>
        <taxon>Bacillota</taxon>
        <taxon>Clostridia</taxon>
        <taxon>Neomoorellales</taxon>
        <taxon>Desulfitibacteraceae</taxon>
        <taxon>Metallumcola</taxon>
    </lineage>
</organism>
<dbReference type="SMART" id="SM00388">
    <property type="entry name" value="HisKA"/>
    <property type="match status" value="1"/>
</dbReference>